<keyword evidence="4" id="KW-1185">Reference proteome</keyword>
<reference evidence="3 4" key="1">
    <citation type="submission" date="2015-04" db="EMBL/GenBank/DDBJ databases">
        <title>Complete genome sequence of Schizopora paradoxa KUC8140, a cosmopolitan wood degrader in East Asia.</title>
        <authorList>
            <consortium name="DOE Joint Genome Institute"/>
            <person name="Min B."/>
            <person name="Park H."/>
            <person name="Jang Y."/>
            <person name="Kim J.-J."/>
            <person name="Kim K.H."/>
            <person name="Pangilinan J."/>
            <person name="Lipzen A."/>
            <person name="Riley R."/>
            <person name="Grigoriev I.V."/>
            <person name="Spatafora J.W."/>
            <person name="Choi I.-G."/>
        </authorList>
    </citation>
    <scope>NUCLEOTIDE SEQUENCE [LARGE SCALE GENOMIC DNA]</scope>
    <source>
        <strain evidence="3 4">KUC8140</strain>
    </source>
</reference>
<feature type="region of interest" description="Disordered" evidence="1">
    <location>
        <begin position="1"/>
        <end position="44"/>
    </location>
</feature>
<evidence type="ECO:0000313" key="3">
    <source>
        <dbReference type="EMBL" id="KLO05719.1"/>
    </source>
</evidence>
<dbReference type="InParanoid" id="A0A0H2R1R5"/>
<dbReference type="InterPro" id="IPR045341">
    <property type="entry name" value="DUF6532"/>
</dbReference>
<evidence type="ECO:0000259" key="2">
    <source>
        <dbReference type="Pfam" id="PF20149"/>
    </source>
</evidence>
<dbReference type="AlphaFoldDB" id="A0A0H2R1R5"/>
<gene>
    <name evidence="3" type="ORF">SCHPADRAFT_946684</name>
</gene>
<sequence length="300" mass="34050">MKALVVKNEESESESANMLAVKREPEARSSSAPRSKSQLPCGVSDGRDKRWSIIFVPTFMSYLGTLEDPWHMDQSKTMKVLQAIWDVVYHDRPHVIESASDVVFTICRQRSYEWRNKFLHHAQCHIETIIKKNDWTTKGDRENIRDFVAEMLGGTYPFIFKQPHNAKTKGPFQSEFIAYVFSSHLQFVKDAARVKRVPLTATHNPVGALTLASLACHRALEAYATGSNTFMGRFSGESMAEETTYFSKSILNLSEKTWSKIREESLKFVPAGLRRSSKAEVVVAAPVDQRPLIQDDEDSE</sequence>
<dbReference type="Proteomes" id="UP000053477">
    <property type="component" value="Unassembled WGS sequence"/>
</dbReference>
<dbReference type="EMBL" id="KQ086274">
    <property type="protein sequence ID" value="KLO05719.1"/>
    <property type="molecule type" value="Genomic_DNA"/>
</dbReference>
<feature type="domain" description="DUF6532" evidence="2">
    <location>
        <begin position="62"/>
        <end position="240"/>
    </location>
</feature>
<dbReference type="STRING" id="27342.A0A0H2R1R5"/>
<accession>A0A0H2R1R5</accession>
<dbReference type="Pfam" id="PF20149">
    <property type="entry name" value="DUF6532"/>
    <property type="match status" value="1"/>
</dbReference>
<evidence type="ECO:0000256" key="1">
    <source>
        <dbReference type="SAM" id="MobiDB-lite"/>
    </source>
</evidence>
<dbReference type="OrthoDB" id="2755811at2759"/>
<organism evidence="3 4">
    <name type="scientific">Schizopora paradoxa</name>
    <dbReference type="NCBI Taxonomy" id="27342"/>
    <lineage>
        <taxon>Eukaryota</taxon>
        <taxon>Fungi</taxon>
        <taxon>Dikarya</taxon>
        <taxon>Basidiomycota</taxon>
        <taxon>Agaricomycotina</taxon>
        <taxon>Agaricomycetes</taxon>
        <taxon>Hymenochaetales</taxon>
        <taxon>Schizoporaceae</taxon>
        <taxon>Schizopora</taxon>
    </lineage>
</organism>
<proteinExistence type="predicted"/>
<name>A0A0H2R1R5_9AGAM</name>
<evidence type="ECO:0000313" key="4">
    <source>
        <dbReference type="Proteomes" id="UP000053477"/>
    </source>
</evidence>
<feature type="compositionally biased region" description="Polar residues" evidence="1">
    <location>
        <begin position="28"/>
        <end position="38"/>
    </location>
</feature>
<protein>
    <recommendedName>
        <fullName evidence="2">DUF6532 domain-containing protein</fullName>
    </recommendedName>
</protein>